<comment type="caution">
    <text evidence="3">The sequence shown here is derived from an EMBL/GenBank/DDBJ whole genome shotgun (WGS) entry which is preliminary data.</text>
</comment>
<gene>
    <name evidence="3" type="ORF">DZ860_21000</name>
</gene>
<dbReference type="GO" id="GO:0005524">
    <property type="term" value="F:ATP binding"/>
    <property type="evidence" value="ECO:0007669"/>
    <property type="project" value="InterPro"/>
</dbReference>
<dbReference type="Gene3D" id="1.10.8.730">
    <property type="match status" value="1"/>
</dbReference>
<protein>
    <submittedName>
        <fullName evidence="3">Conjugal transfer protein TraE</fullName>
    </submittedName>
</protein>
<dbReference type="OrthoDB" id="5555485at2"/>
<feature type="domain" description="CagE TrbE VirB component of type IV transporter system central" evidence="2">
    <location>
        <begin position="138"/>
        <end position="291"/>
    </location>
</feature>
<dbReference type="InterPro" id="IPR018145">
    <property type="entry name" value="CagE_TrbE_VirB_cntrl_dom"/>
</dbReference>
<proteinExistence type="inferred from homology"/>
<name>A0A3A6QBS2_9VIBR</name>
<comment type="similarity">
    <text evidence="1">Belongs to the TrbE/VirB4 family.</text>
</comment>
<dbReference type="PANTHER" id="PTHR30121:SF6">
    <property type="entry name" value="SLR6007 PROTEIN"/>
    <property type="match status" value="1"/>
</dbReference>
<accession>A0A3A6QBS2</accession>
<keyword evidence="4" id="KW-1185">Reference proteome</keyword>
<evidence type="ECO:0000256" key="1">
    <source>
        <dbReference type="ARBA" id="ARBA00006512"/>
    </source>
</evidence>
<dbReference type="Gene3D" id="3.40.50.300">
    <property type="entry name" value="P-loop containing nucleotide triphosphate hydrolases"/>
    <property type="match status" value="1"/>
</dbReference>
<sequence>MITLDDGRLMAAMRIKGIPFECESTASINAAFNKIRNFLNQLATRQGSNLAVWTHIIKREEKLDVSYSFDNTFVQNFSDRYLKTFEGQRFFSTDYYLTFVYKYQGELSVGERELYDLLNIGLAVLSEFSASLIGLTQENNSIRAENIELLSFLINHNDRTIPLTQNKVVEVVGDSDWHFGYDLLEIRNTHSTTSQYASFFELDGYPMTTHCGMWDFILAMPCEFVLTQSMIFMKPPEAVKRIKTQLNLIKSSDHTENEVNELETGRDEASIGNISFGDYHCSLAVFSKTQEGAINDGNDLYSAFLGRNVSFKRSNLKSQFSFLSMMPASKERMLPIPRTVTNLACGWSLHNYSQGKKEENPIGDGSAIMPFKTVSDSVYYFNYHASKLGVNAIGEPMPGHLMLLGASGVGKTTLQSALSAYFSRFKPQIFALDYKRSTELLMRVFGAQYFTFEEGIDTGLNPFQLPDTPQLRSFLLRLTLRIGADHNGVCTNAEEKELKEAIDNMMDLGGEPQNRGLSQLLQLVQEPELRARLSKWCHSENGQFAWCLDSPVMRFDPDTMDKIGFDTTLLIGDLSAGRADKPYCEPIFGVLFFLKSLMQKEGRILMSIVEEFWMPANYPLTQTLMRDVLKSGRFNYEFMVLCSQSPEDAINCDIFPAIIQQTATKIYLPNPDAEFESYKRCNMTLAEFTKLQALARDSRTFLVKQSNSSAFAKMELNGFEELPIISPSKRGLALCDQLRAEHGDDPDVWLPLFTQAIKTFAKE</sequence>
<reference evidence="3 4" key="1">
    <citation type="submission" date="2018-08" db="EMBL/GenBank/DDBJ databases">
        <title>Vibrio isolated from the Eastern China Marginal Seas.</title>
        <authorList>
            <person name="Li Y."/>
        </authorList>
    </citation>
    <scope>NUCLEOTIDE SEQUENCE [LARGE SCALE GENOMIC DNA]</scope>
    <source>
        <strain evidence="3 4">BEI233</strain>
    </source>
</reference>
<dbReference type="SUPFAM" id="SSF52540">
    <property type="entry name" value="P-loop containing nucleoside triphosphate hydrolases"/>
    <property type="match status" value="1"/>
</dbReference>
<evidence type="ECO:0000259" key="2">
    <source>
        <dbReference type="Pfam" id="PF03135"/>
    </source>
</evidence>
<evidence type="ECO:0000313" key="3">
    <source>
        <dbReference type="EMBL" id="RJX65841.1"/>
    </source>
</evidence>
<dbReference type="Pfam" id="PF03135">
    <property type="entry name" value="CagE_TrbE_VirB"/>
    <property type="match status" value="1"/>
</dbReference>
<dbReference type="Proteomes" id="UP000273252">
    <property type="component" value="Unassembled WGS sequence"/>
</dbReference>
<organism evidence="3 4">
    <name type="scientific">Vibrio sinensis</name>
    <dbReference type="NCBI Taxonomy" id="2302434"/>
    <lineage>
        <taxon>Bacteria</taxon>
        <taxon>Pseudomonadati</taxon>
        <taxon>Pseudomonadota</taxon>
        <taxon>Gammaproteobacteria</taxon>
        <taxon>Vibrionales</taxon>
        <taxon>Vibrionaceae</taxon>
        <taxon>Vibrio</taxon>
    </lineage>
</organism>
<evidence type="ECO:0000313" key="4">
    <source>
        <dbReference type="Proteomes" id="UP000273252"/>
    </source>
</evidence>
<dbReference type="AlphaFoldDB" id="A0A3A6QBS2"/>
<dbReference type="InterPro" id="IPR051162">
    <property type="entry name" value="T4SS_component"/>
</dbReference>
<dbReference type="EMBL" id="QVMU01000031">
    <property type="protein sequence ID" value="RJX65841.1"/>
    <property type="molecule type" value="Genomic_DNA"/>
</dbReference>
<dbReference type="PANTHER" id="PTHR30121">
    <property type="entry name" value="UNCHARACTERIZED PROTEIN YJGR-RELATED"/>
    <property type="match status" value="1"/>
</dbReference>
<dbReference type="InterPro" id="IPR027417">
    <property type="entry name" value="P-loop_NTPase"/>
</dbReference>